<dbReference type="Pfam" id="PF00106">
    <property type="entry name" value="adh_short"/>
    <property type="match status" value="1"/>
</dbReference>
<dbReference type="Gramene" id="HORVU.MOREX.r2.2HG0152290.1">
    <property type="protein sequence ID" value="HORVU.MOREX.r2.2HG0152290.1"/>
    <property type="gene ID" value="HORVU.MOREX.r2.2HG0152290"/>
</dbReference>
<dbReference type="RefSeq" id="XP_044967289.1">
    <property type="nucleotide sequence ID" value="XM_045111354.1"/>
</dbReference>
<protein>
    <submittedName>
        <fullName evidence="5">Uncharacterized protein</fullName>
    </submittedName>
</protein>
<dbReference type="Gene3D" id="3.40.50.720">
    <property type="entry name" value="NAD(P)-binding Rossmann-like Domain"/>
    <property type="match status" value="1"/>
</dbReference>
<reference evidence="5" key="3">
    <citation type="submission" date="2022-01" db="UniProtKB">
        <authorList>
            <consortium name="EnsemblPlants"/>
        </authorList>
    </citation>
    <scope>IDENTIFICATION</scope>
    <source>
        <strain evidence="5">subsp. vulgare</strain>
    </source>
</reference>
<keyword evidence="6" id="KW-1185">Reference proteome</keyword>
<dbReference type="Gramene" id="HORVU.MOREX.r3.2HG0184010.1">
    <property type="protein sequence ID" value="HORVU.MOREX.r3.2HG0184010.1"/>
    <property type="gene ID" value="HORVU.MOREX.r3.2HG0184010"/>
</dbReference>
<evidence type="ECO:0000313" key="5">
    <source>
        <dbReference type="EnsemblPlants" id="HORVU.MOREX.r3.2HG0184010.1"/>
    </source>
</evidence>
<sequence>MEGAISSGRPNTRIAVVTGGNKGIGFEVCRQLGSHGVTVVLTARDETRGAEAVEKLRSLGVADLIFHQLDITDTSSIATLVDFLKIRFGKLDILVNNAAIGGVEFLQELDASEEKFAGMDSDQMLEWMVKNVREPIDGAKKGLQTNYYGTKHVTEALLPLLQSSSDGRIVTISSQFGLLRLISNEEVRQEFSDIDNLTEERLDELLDKFLEDFEADALEARGWPTGYSAYKVAKAAMNAYSRMLARRHPALRVNCAHPGYVRTGLTMSSGVLTPEEGARNVVKVALLPDGGPTGKYFAQGEEASFV</sequence>
<dbReference type="PANTHER" id="PTHR43490:SF120">
    <property type="entry name" value="OS04G0532400 PROTEIN"/>
    <property type="match status" value="1"/>
</dbReference>
<evidence type="ECO:0000313" key="6">
    <source>
        <dbReference type="Proteomes" id="UP000011116"/>
    </source>
</evidence>
<reference evidence="6" key="1">
    <citation type="journal article" date="2012" name="Nature">
        <title>A physical, genetic and functional sequence assembly of the barley genome.</title>
        <authorList>
            <consortium name="The International Barley Genome Sequencing Consortium"/>
            <person name="Mayer K.F."/>
            <person name="Waugh R."/>
            <person name="Brown J.W."/>
            <person name="Schulman A."/>
            <person name="Langridge P."/>
            <person name="Platzer M."/>
            <person name="Fincher G.B."/>
            <person name="Muehlbauer G.J."/>
            <person name="Sato K."/>
            <person name="Close T.J."/>
            <person name="Wise R.P."/>
            <person name="Stein N."/>
        </authorList>
    </citation>
    <scope>NUCLEOTIDE SEQUENCE [LARGE SCALE GENOMIC DNA]</scope>
    <source>
        <strain evidence="6">cv. Morex</strain>
    </source>
</reference>
<dbReference type="GO" id="GO:0016491">
    <property type="term" value="F:oxidoreductase activity"/>
    <property type="evidence" value="ECO:0007669"/>
    <property type="project" value="UniProtKB-KW"/>
</dbReference>
<dbReference type="SUPFAM" id="SSF51735">
    <property type="entry name" value="NAD(P)-binding Rossmann-fold domains"/>
    <property type="match status" value="1"/>
</dbReference>
<dbReference type="Proteomes" id="UP000011116">
    <property type="component" value="Chromosome 2H"/>
</dbReference>
<dbReference type="OrthoDB" id="1933717at2759"/>
<dbReference type="GeneID" id="123427338"/>
<dbReference type="PANTHER" id="PTHR43490">
    <property type="entry name" value="(+)-NEOMENTHOL DEHYDROGENASE"/>
    <property type="match status" value="1"/>
</dbReference>
<dbReference type="AlphaFoldDB" id="A0A8I6X5X6"/>
<dbReference type="PRINTS" id="PR00081">
    <property type="entry name" value="GDHRDH"/>
</dbReference>
<dbReference type="EnsemblPlants" id="HORVU.MOREX.r3.2HG0184010.1">
    <property type="protein sequence ID" value="HORVU.MOREX.r3.2HG0184010.1"/>
    <property type="gene ID" value="HORVU.MOREX.r3.2HG0184010"/>
</dbReference>
<dbReference type="KEGG" id="hvg:123427338"/>
<accession>A0A8I6X5X6</accession>
<organism evidence="5 6">
    <name type="scientific">Hordeum vulgare subsp. vulgare</name>
    <name type="common">Domesticated barley</name>
    <dbReference type="NCBI Taxonomy" id="112509"/>
    <lineage>
        <taxon>Eukaryota</taxon>
        <taxon>Viridiplantae</taxon>
        <taxon>Streptophyta</taxon>
        <taxon>Embryophyta</taxon>
        <taxon>Tracheophyta</taxon>
        <taxon>Spermatophyta</taxon>
        <taxon>Magnoliopsida</taxon>
        <taxon>Liliopsida</taxon>
        <taxon>Poales</taxon>
        <taxon>Poaceae</taxon>
        <taxon>BOP clade</taxon>
        <taxon>Pooideae</taxon>
        <taxon>Triticodae</taxon>
        <taxon>Triticeae</taxon>
        <taxon>Hordeinae</taxon>
        <taxon>Hordeum</taxon>
    </lineage>
</organism>
<evidence type="ECO:0000256" key="4">
    <source>
        <dbReference type="RuleBase" id="RU000363"/>
    </source>
</evidence>
<name>A0A8I6X5X6_HORVV</name>
<evidence type="ECO:0000256" key="2">
    <source>
        <dbReference type="ARBA" id="ARBA00022857"/>
    </source>
</evidence>
<keyword evidence="3" id="KW-0560">Oxidoreductase</keyword>
<keyword evidence="2" id="KW-0521">NADP</keyword>
<dbReference type="SMR" id="A0A8I6X5X6"/>
<dbReference type="FunFam" id="3.40.50.720:FF:000396">
    <property type="entry name" value="(+)-neomenthol dehydrogenase"/>
    <property type="match status" value="1"/>
</dbReference>
<gene>
    <name evidence="5" type="primary">LOC123427338</name>
</gene>
<evidence type="ECO:0000256" key="3">
    <source>
        <dbReference type="ARBA" id="ARBA00023002"/>
    </source>
</evidence>
<dbReference type="InterPro" id="IPR036291">
    <property type="entry name" value="NAD(P)-bd_dom_sf"/>
</dbReference>
<reference evidence="5" key="2">
    <citation type="submission" date="2020-10" db="EMBL/GenBank/DDBJ databases">
        <authorList>
            <person name="Scholz U."/>
            <person name="Mascher M."/>
            <person name="Fiebig A."/>
        </authorList>
    </citation>
    <scope>NUCLEOTIDE SEQUENCE [LARGE SCALE GENOMIC DNA]</scope>
    <source>
        <strain evidence="5">cv. Morex</strain>
    </source>
</reference>
<dbReference type="PRINTS" id="PR00080">
    <property type="entry name" value="SDRFAMILY"/>
</dbReference>
<evidence type="ECO:0000256" key="1">
    <source>
        <dbReference type="ARBA" id="ARBA00006484"/>
    </source>
</evidence>
<comment type="similarity">
    <text evidence="1 4">Belongs to the short-chain dehydrogenases/reductases (SDR) family.</text>
</comment>
<proteinExistence type="inferred from homology"/>
<dbReference type="InterPro" id="IPR002347">
    <property type="entry name" value="SDR_fam"/>
</dbReference>
<dbReference type="OMA" id="WMRKQGR"/>